<reference evidence="2 3" key="1">
    <citation type="submission" date="2017-06" db="EMBL/GenBank/DDBJ databases">
        <authorList>
            <consortium name="Pathogen Informatics"/>
        </authorList>
    </citation>
    <scope>NUCLEOTIDE SEQUENCE [LARGE SCALE GENOMIC DNA]</scope>
    <source>
        <strain evidence="2 3">NCTC11291</strain>
    </source>
</reference>
<evidence type="ECO:0000313" key="3">
    <source>
        <dbReference type="Proteomes" id="UP000215144"/>
    </source>
</evidence>
<feature type="compositionally biased region" description="Low complexity" evidence="1">
    <location>
        <begin position="169"/>
        <end position="185"/>
    </location>
</feature>
<dbReference type="Proteomes" id="UP000215144">
    <property type="component" value="Chromosome 1"/>
</dbReference>
<feature type="region of interest" description="Disordered" evidence="1">
    <location>
        <begin position="557"/>
        <end position="599"/>
    </location>
</feature>
<dbReference type="AlphaFoldDB" id="A0A239WNW1"/>
<dbReference type="KEGG" id="saco:SAME_00554"/>
<name>A0A239WNW1_STRAI</name>
<feature type="region of interest" description="Disordered" evidence="1">
    <location>
        <begin position="305"/>
        <end position="335"/>
    </location>
</feature>
<proteinExistence type="predicted"/>
<feature type="compositionally biased region" description="Low complexity" evidence="1">
    <location>
        <begin position="137"/>
        <end position="160"/>
    </location>
</feature>
<feature type="compositionally biased region" description="Low complexity" evidence="1">
    <location>
        <begin position="561"/>
        <end position="591"/>
    </location>
</feature>
<accession>A0A239WNW1</accession>
<dbReference type="RefSeq" id="WP_095121898.1">
    <property type="nucleotide sequence ID" value="NZ_LT906454.1"/>
</dbReference>
<gene>
    <name evidence="2" type="ORF">SAMEA4504048_00554</name>
</gene>
<sequence length="714" mass="77456">MKQKKFIAGLLVVFLVFLVAGKYTQSKSMLNSNYVYATTVKDKKTGKEYRYEVELMDDKKAKVTKTDLETGKQTVFEEVYQEKPGKVIALPADSGTRIQLAPPALPWSKTKMAVESKNYTQADQQATRVATPSKNTAKSSSTQIKASQAAQSSQSKASSSQKEKDDTAKSSASSSTDKSTKVTGTDTTSKLDIAAIAKGDLSSISGSYEGANGGTPFVFAADGTGSINNIDVTYTDFAESDGMATFTAADFPGQFTVIPAGMATPKDVNGGSSTIFEAYDDDTKDRILVSGEGFNVIFLEDSKTTASSSESKTETKSPSETKASEEPVQFTVTDTNNLTADSAEAIAKAFGDWLFDSDYAKDSVLVQAQVDDTDSKVGVDPHFRQIKTEDGPALAYLYGQKTGAISDIKRAIVADKSSDGQALDDSRSEFNLTLLGNDLSSSQAEDFQSSAAFRLYTLKEAKQQRFDSTAEESKGLLANSDLSAEETTAAMDYGYVPFYEKKVDHAKPSYQIVLASNGKVYYVTDYRITDKAAETYELAPNDMQKAYQSLLEELGDEKEINTSSKSKSSASSENSASSDTASESETQTETTDGIFPPELIGEWVNTNPDDFDTKVVFAADGTVTKFYDDGKTQTNMISKVSKVKKVSDTHYRFVDYDSIDGITKSNIGGAGFDVEFGFTLDGNSLAYGQWIRDIGADFDPEKDRYNEMVQFTKE</sequence>
<dbReference type="EMBL" id="LT906454">
    <property type="protein sequence ID" value="SNV36112.1"/>
    <property type="molecule type" value="Genomic_DNA"/>
</dbReference>
<organism evidence="2 3">
    <name type="scientific">Streptococcus acidominimus</name>
    <dbReference type="NCBI Taxonomy" id="1326"/>
    <lineage>
        <taxon>Bacteria</taxon>
        <taxon>Bacillati</taxon>
        <taxon>Bacillota</taxon>
        <taxon>Bacilli</taxon>
        <taxon>Lactobacillales</taxon>
        <taxon>Streptococcaceae</taxon>
        <taxon>Streptococcus</taxon>
    </lineage>
</organism>
<evidence type="ECO:0000313" key="2">
    <source>
        <dbReference type="EMBL" id="SNV36112.1"/>
    </source>
</evidence>
<feature type="compositionally biased region" description="Basic and acidic residues" evidence="1">
    <location>
        <begin position="311"/>
        <end position="325"/>
    </location>
</feature>
<protein>
    <submittedName>
        <fullName evidence="2">Signal peptide</fullName>
    </submittedName>
</protein>
<feature type="compositionally biased region" description="Polar residues" evidence="1">
    <location>
        <begin position="117"/>
        <end position="136"/>
    </location>
</feature>
<evidence type="ECO:0000256" key="1">
    <source>
        <dbReference type="SAM" id="MobiDB-lite"/>
    </source>
</evidence>
<dbReference type="OrthoDB" id="2210401at2"/>
<feature type="region of interest" description="Disordered" evidence="1">
    <location>
        <begin position="116"/>
        <end position="185"/>
    </location>
</feature>